<evidence type="ECO:0000313" key="4">
    <source>
        <dbReference type="Proteomes" id="UP001500037"/>
    </source>
</evidence>
<evidence type="ECO:0000313" key="3">
    <source>
        <dbReference type="EMBL" id="GAA1068984.1"/>
    </source>
</evidence>
<dbReference type="SUPFAM" id="SSF56300">
    <property type="entry name" value="Metallo-dependent phosphatases"/>
    <property type="match status" value="1"/>
</dbReference>
<gene>
    <name evidence="3" type="ORF">GCM10009665_75140</name>
</gene>
<organism evidence="3 4">
    <name type="scientific">Kitasatospora nipponensis</name>
    <dbReference type="NCBI Taxonomy" id="258049"/>
    <lineage>
        <taxon>Bacteria</taxon>
        <taxon>Bacillati</taxon>
        <taxon>Actinomycetota</taxon>
        <taxon>Actinomycetes</taxon>
        <taxon>Kitasatosporales</taxon>
        <taxon>Streptomycetaceae</taxon>
        <taxon>Kitasatospora</taxon>
    </lineage>
</organism>
<dbReference type="EMBL" id="BAAALF010000292">
    <property type="protein sequence ID" value="GAA1068984.1"/>
    <property type="molecule type" value="Genomic_DNA"/>
</dbReference>
<feature type="domain" description="Calcineurin-like phosphoesterase" evidence="2">
    <location>
        <begin position="2"/>
        <end position="218"/>
    </location>
</feature>
<feature type="region of interest" description="Disordered" evidence="1">
    <location>
        <begin position="239"/>
        <end position="298"/>
    </location>
</feature>
<proteinExistence type="predicted"/>
<evidence type="ECO:0000256" key="1">
    <source>
        <dbReference type="SAM" id="MobiDB-lite"/>
    </source>
</evidence>
<dbReference type="CDD" id="cd00838">
    <property type="entry name" value="MPP_superfamily"/>
    <property type="match status" value="2"/>
</dbReference>
<dbReference type="Proteomes" id="UP001500037">
    <property type="component" value="Unassembled WGS sequence"/>
</dbReference>
<sequence length="298" mass="33012">MVDALRPASADDWLIVAGDIGERFSDVERTLRSLRSRFAAVIWAPGNHELWTLPDDPVQLRGQARYRALVELCRTLDVATPEDPYPVWRGPGGPVTVAPLFLLYDYSFRPPGTRTAQEALAAAHAAGVVCTDELLLHPDPYPSRADWCAARLAETERLLAARDPALPTVLVNHFPLRREPTEILRHPEFAQWCGTERTRDWHRRFNAAAVVYGHLHIPRDLSTDGVPFLEVSLGYPREWQPRGAAPAPRRILPATAPPASPLPPGHPLSTLPAPGRPPTVRPPAARPAAVRQPWPVRV</sequence>
<dbReference type="PANTHER" id="PTHR36492:SF2">
    <property type="entry name" value="[ACYL-CARRIER-PROTEIN] PHOSPHODIESTERASE PPTH"/>
    <property type="match status" value="1"/>
</dbReference>
<reference evidence="3 4" key="1">
    <citation type="journal article" date="2019" name="Int. J. Syst. Evol. Microbiol.">
        <title>The Global Catalogue of Microorganisms (GCM) 10K type strain sequencing project: providing services to taxonomists for standard genome sequencing and annotation.</title>
        <authorList>
            <consortium name="The Broad Institute Genomics Platform"/>
            <consortium name="The Broad Institute Genome Sequencing Center for Infectious Disease"/>
            <person name="Wu L."/>
            <person name="Ma J."/>
        </authorList>
    </citation>
    <scope>NUCLEOTIDE SEQUENCE [LARGE SCALE GENOMIC DNA]</scope>
    <source>
        <strain evidence="3 4">JCM 13004</strain>
    </source>
</reference>
<feature type="compositionally biased region" description="Pro residues" evidence="1">
    <location>
        <begin position="274"/>
        <end position="285"/>
    </location>
</feature>
<accession>A0ABN1T7W1</accession>
<dbReference type="InterPro" id="IPR029052">
    <property type="entry name" value="Metallo-depent_PP-like"/>
</dbReference>
<dbReference type="InterPro" id="IPR004843">
    <property type="entry name" value="Calcineurin-like_PHP"/>
</dbReference>
<comment type="caution">
    <text evidence="3">The sequence shown here is derived from an EMBL/GenBank/DDBJ whole genome shotgun (WGS) entry which is preliminary data.</text>
</comment>
<dbReference type="PANTHER" id="PTHR36492">
    <property type="match status" value="1"/>
</dbReference>
<dbReference type="InterPro" id="IPR052963">
    <property type="entry name" value="Pantetheine_PDE"/>
</dbReference>
<evidence type="ECO:0000259" key="2">
    <source>
        <dbReference type="Pfam" id="PF00149"/>
    </source>
</evidence>
<dbReference type="Pfam" id="PF00149">
    <property type="entry name" value="Metallophos"/>
    <property type="match status" value="1"/>
</dbReference>
<keyword evidence="4" id="KW-1185">Reference proteome</keyword>
<name>A0ABN1T7W1_9ACTN</name>
<feature type="compositionally biased region" description="Pro residues" evidence="1">
    <location>
        <begin position="255"/>
        <end position="266"/>
    </location>
</feature>
<protein>
    <submittedName>
        <fullName evidence="3">Metallophosphoesterase</fullName>
    </submittedName>
</protein>
<feature type="compositionally biased region" description="Low complexity" evidence="1">
    <location>
        <begin position="286"/>
        <end position="298"/>
    </location>
</feature>
<dbReference type="Gene3D" id="3.60.21.10">
    <property type="match status" value="1"/>
</dbReference>